<feature type="transmembrane region" description="Helical" evidence="2">
    <location>
        <begin position="531"/>
        <end position="551"/>
    </location>
</feature>
<keyword evidence="2" id="KW-0812">Transmembrane</keyword>
<protein>
    <recommendedName>
        <fullName evidence="5">Cora-domain-containing protein</fullName>
    </recommendedName>
</protein>
<evidence type="ECO:0000256" key="2">
    <source>
        <dbReference type="SAM" id="Phobius"/>
    </source>
</evidence>
<keyword evidence="2" id="KW-1133">Transmembrane helix</keyword>
<evidence type="ECO:0000313" key="4">
    <source>
        <dbReference type="Proteomes" id="UP000235786"/>
    </source>
</evidence>
<name>A0A2J6S8T5_HYAVF</name>
<feature type="region of interest" description="Disordered" evidence="1">
    <location>
        <begin position="164"/>
        <end position="191"/>
    </location>
</feature>
<reference evidence="3 4" key="1">
    <citation type="submission" date="2016-04" db="EMBL/GenBank/DDBJ databases">
        <title>A degradative enzymes factory behind the ericoid mycorrhizal symbiosis.</title>
        <authorList>
            <consortium name="DOE Joint Genome Institute"/>
            <person name="Martino E."/>
            <person name="Morin E."/>
            <person name="Grelet G."/>
            <person name="Kuo A."/>
            <person name="Kohler A."/>
            <person name="Daghino S."/>
            <person name="Barry K."/>
            <person name="Choi C."/>
            <person name="Cichocki N."/>
            <person name="Clum A."/>
            <person name="Copeland A."/>
            <person name="Hainaut M."/>
            <person name="Haridas S."/>
            <person name="Labutti K."/>
            <person name="Lindquist E."/>
            <person name="Lipzen A."/>
            <person name="Khouja H.-R."/>
            <person name="Murat C."/>
            <person name="Ohm R."/>
            <person name="Olson A."/>
            <person name="Spatafora J."/>
            <person name="Veneault-Fourrey C."/>
            <person name="Henrissat B."/>
            <person name="Grigoriev I."/>
            <person name="Martin F."/>
            <person name="Perotto S."/>
        </authorList>
    </citation>
    <scope>NUCLEOTIDE SEQUENCE [LARGE SCALE GENOMIC DNA]</scope>
    <source>
        <strain evidence="3 4">F</strain>
    </source>
</reference>
<proteinExistence type="predicted"/>
<keyword evidence="2" id="KW-0472">Membrane</keyword>
<evidence type="ECO:0008006" key="5">
    <source>
        <dbReference type="Google" id="ProtNLM"/>
    </source>
</evidence>
<sequence length="644" mass="73082">MANSRGEQRSTQKTGLRLNLTPCEWNREFATRRPDLNYSRENIPYIATRGLNENVIRTFMQEPDESDVCSPQTDIVEAYCVGASLEALEVNEGDGNEQLVAYLDEMEFEEGGGPGRQRPYRGPLTAGMLYRELKKPRFRCGDSSSSLSNDTIFNLEPGVIVSPENLTESAPSENQNQKGENKKEEEEEVPNADRRFITALDRWSIYSLIGTSSDWQTPGLRAAIYNHLGFENFIGVTFPPKGIAIFQLAFHLPYYVWRESPKAREDHRRDANGRPLRQSRDVSFLDWTSSGPSSFLYEAQISGLVAGTDETRWTAYAFVDNYFDADGEGKENVASYHEDGLDVEEGMLMDPLALGTCAVDMPIWNPKSYFLMVFRVRLSQVKREWQKLVRKIKNSIREYAPDYSLSLSGERPSSKEALEHDDKVRRSRNWIVQVRMLSKQLSMELSKTVNACEKFCVKDAVYFQDQSKPVNGYRSIPAIQIILGELESQRMALDCLAQQCDSFAKELQIQLSLENNQVGILQQKITQDSKWLSVIMMSSLPVALTAGIFSMDRGVIPFLPASFGSFVGLIITFSILGIVIVIHFVPSYHTRCWQVVGGLTWPKLRKEKARFSGIALLRFSRYWLFGFPIMRSDEERPLGEQAPG</sequence>
<keyword evidence="4" id="KW-1185">Reference proteome</keyword>
<dbReference type="Proteomes" id="UP000235786">
    <property type="component" value="Unassembled WGS sequence"/>
</dbReference>
<dbReference type="EMBL" id="KZ613938">
    <property type="protein sequence ID" value="PMD47177.1"/>
    <property type="molecule type" value="Genomic_DNA"/>
</dbReference>
<gene>
    <name evidence="3" type="ORF">L207DRAFT_575972</name>
</gene>
<accession>A0A2J6S8T5</accession>
<dbReference type="STRING" id="1149755.A0A2J6S8T5"/>
<evidence type="ECO:0000256" key="1">
    <source>
        <dbReference type="SAM" id="MobiDB-lite"/>
    </source>
</evidence>
<dbReference type="OrthoDB" id="10071171at2759"/>
<organism evidence="3 4">
    <name type="scientific">Hyaloscypha variabilis (strain UAMH 11265 / GT02V1 / F)</name>
    <name type="common">Meliniomyces variabilis</name>
    <dbReference type="NCBI Taxonomy" id="1149755"/>
    <lineage>
        <taxon>Eukaryota</taxon>
        <taxon>Fungi</taxon>
        <taxon>Dikarya</taxon>
        <taxon>Ascomycota</taxon>
        <taxon>Pezizomycotina</taxon>
        <taxon>Leotiomycetes</taxon>
        <taxon>Helotiales</taxon>
        <taxon>Hyaloscyphaceae</taxon>
        <taxon>Hyaloscypha</taxon>
        <taxon>Hyaloscypha variabilis</taxon>
    </lineage>
</organism>
<feature type="transmembrane region" description="Helical" evidence="2">
    <location>
        <begin position="563"/>
        <end position="585"/>
    </location>
</feature>
<dbReference type="AlphaFoldDB" id="A0A2J6S8T5"/>
<evidence type="ECO:0000313" key="3">
    <source>
        <dbReference type="EMBL" id="PMD47177.1"/>
    </source>
</evidence>